<evidence type="ECO:0000313" key="6">
    <source>
        <dbReference type="Proteomes" id="UP000762110"/>
    </source>
</evidence>
<evidence type="ECO:0000259" key="4">
    <source>
        <dbReference type="PROSITE" id="PS01124"/>
    </source>
</evidence>
<evidence type="ECO:0000256" key="3">
    <source>
        <dbReference type="ARBA" id="ARBA00023163"/>
    </source>
</evidence>
<evidence type="ECO:0000256" key="1">
    <source>
        <dbReference type="ARBA" id="ARBA00023015"/>
    </source>
</evidence>
<feature type="domain" description="HTH araC/xylS-type" evidence="4">
    <location>
        <begin position="131"/>
        <end position="232"/>
    </location>
</feature>
<keyword evidence="3" id="KW-0804">Transcription</keyword>
<protein>
    <submittedName>
        <fullName evidence="5">AraC family transcriptional regulator</fullName>
    </submittedName>
</protein>
<keyword evidence="2" id="KW-0238">DNA-binding</keyword>
<dbReference type="Proteomes" id="UP000762110">
    <property type="component" value="Unassembled WGS sequence"/>
</dbReference>
<dbReference type="InterPro" id="IPR009057">
    <property type="entry name" value="Homeodomain-like_sf"/>
</dbReference>
<evidence type="ECO:0000256" key="2">
    <source>
        <dbReference type="ARBA" id="ARBA00023125"/>
    </source>
</evidence>
<dbReference type="PANTHER" id="PTHR43280">
    <property type="entry name" value="ARAC-FAMILY TRANSCRIPTIONAL REGULATOR"/>
    <property type="match status" value="1"/>
</dbReference>
<dbReference type="PANTHER" id="PTHR43280:SF2">
    <property type="entry name" value="HTH-TYPE TRANSCRIPTIONAL REGULATOR EXSA"/>
    <property type="match status" value="1"/>
</dbReference>
<dbReference type="SMART" id="SM00342">
    <property type="entry name" value="HTH_ARAC"/>
    <property type="match status" value="1"/>
</dbReference>
<dbReference type="Gene3D" id="1.10.10.60">
    <property type="entry name" value="Homeodomain-like"/>
    <property type="match status" value="1"/>
</dbReference>
<dbReference type="PROSITE" id="PS01124">
    <property type="entry name" value="HTH_ARAC_FAMILY_2"/>
    <property type="match status" value="1"/>
</dbReference>
<keyword evidence="1" id="KW-0805">Transcription regulation</keyword>
<proteinExistence type="predicted"/>
<organism evidence="5 6">
    <name type="scientific">Pedobacter boryungensis</name>
    <dbReference type="NCBI Taxonomy" id="869962"/>
    <lineage>
        <taxon>Bacteria</taxon>
        <taxon>Pseudomonadati</taxon>
        <taxon>Bacteroidota</taxon>
        <taxon>Sphingobacteriia</taxon>
        <taxon>Sphingobacteriales</taxon>
        <taxon>Sphingobacteriaceae</taxon>
        <taxon>Pedobacter</taxon>
    </lineage>
</organism>
<dbReference type="Pfam" id="PF12833">
    <property type="entry name" value="HTH_18"/>
    <property type="match status" value="1"/>
</dbReference>
<gene>
    <name evidence="5" type="ORF">HQN85_05145</name>
</gene>
<sequence length="246" mass="28050">MDAGAKYIAYPSINTPLAFFNQCKVEIGKELTIVEKEPGMGITSVLAGNFIKPVHISIGSGITEFSIVFKPIGINCLYSENIGKLLGNGLMEVNNFDFLKGTVAKILSGEFAFEELEELILEHFECTIELEKLEQIIKLLCMSEVISFQEISDRLRIPYKAIYRSFIRHLGISPIQFKKIRRFSMAIKKGVNPAYESRMSSIALESGYFDQAHYINEFKKMTKLTPRSFKLGVWTDENRRIVWKLE</sequence>
<comment type="caution">
    <text evidence="5">The sequence shown here is derived from an EMBL/GenBank/DDBJ whole genome shotgun (WGS) entry which is preliminary data.</text>
</comment>
<reference evidence="5 6" key="1">
    <citation type="submission" date="2020-05" db="EMBL/GenBank/DDBJ databases">
        <title>Description of Pedobacter foliorum sp. nov.</title>
        <authorList>
            <person name="Qi S."/>
            <person name="Carlier A."/>
            <person name="Cnockaert M."/>
            <person name="Vandamme P."/>
        </authorList>
    </citation>
    <scope>NUCLEOTIDE SEQUENCE [LARGE SCALE GENOMIC DNA]</scope>
    <source>
        <strain evidence="5 6">LMG 31300</strain>
    </source>
</reference>
<dbReference type="InterPro" id="IPR018060">
    <property type="entry name" value="HTH_AraC"/>
</dbReference>
<accession>A0ABX2DAK7</accession>
<dbReference type="RefSeq" id="WP_173269500.1">
    <property type="nucleotide sequence ID" value="NZ_JABMKV010000001.1"/>
</dbReference>
<dbReference type="SUPFAM" id="SSF46689">
    <property type="entry name" value="Homeodomain-like"/>
    <property type="match status" value="1"/>
</dbReference>
<evidence type="ECO:0000313" key="5">
    <source>
        <dbReference type="EMBL" id="NQX31097.1"/>
    </source>
</evidence>
<keyword evidence="6" id="KW-1185">Reference proteome</keyword>
<name>A0ABX2DAK7_9SPHI</name>
<dbReference type="EMBL" id="JABMKV010000001">
    <property type="protein sequence ID" value="NQX31097.1"/>
    <property type="molecule type" value="Genomic_DNA"/>
</dbReference>